<dbReference type="Pfam" id="PF03466">
    <property type="entry name" value="LysR_substrate"/>
    <property type="match status" value="1"/>
</dbReference>
<evidence type="ECO:0000256" key="3">
    <source>
        <dbReference type="ARBA" id="ARBA00023125"/>
    </source>
</evidence>
<dbReference type="Gene3D" id="3.40.190.10">
    <property type="entry name" value="Periplasmic binding protein-like II"/>
    <property type="match status" value="2"/>
</dbReference>
<keyword evidence="7" id="KW-1185">Reference proteome</keyword>
<dbReference type="InterPro" id="IPR050389">
    <property type="entry name" value="LysR-type_TF"/>
</dbReference>
<proteinExistence type="inferred from homology"/>
<evidence type="ECO:0000313" key="7">
    <source>
        <dbReference type="Proteomes" id="UP000271469"/>
    </source>
</evidence>
<dbReference type="InterPro" id="IPR000847">
    <property type="entry name" value="LysR_HTH_N"/>
</dbReference>
<keyword evidence="3" id="KW-0238">DNA-binding</keyword>
<evidence type="ECO:0000256" key="2">
    <source>
        <dbReference type="ARBA" id="ARBA00023015"/>
    </source>
</evidence>
<dbReference type="InterPro" id="IPR036390">
    <property type="entry name" value="WH_DNA-bd_sf"/>
</dbReference>
<dbReference type="SUPFAM" id="SSF46785">
    <property type="entry name" value="Winged helix' DNA-binding domain"/>
    <property type="match status" value="1"/>
</dbReference>
<dbReference type="KEGG" id="gom:D7316_02850"/>
<name>A0A3G8JP59_9ACTN</name>
<dbReference type="OrthoDB" id="8717159at2"/>
<accession>A0A3G8JP59</accession>
<gene>
    <name evidence="6" type="primary">nodD2_2</name>
    <name evidence="6" type="ORF">D7316_02850</name>
</gene>
<dbReference type="GO" id="GO:0003677">
    <property type="term" value="F:DNA binding"/>
    <property type="evidence" value="ECO:0007669"/>
    <property type="project" value="UniProtKB-KW"/>
</dbReference>
<dbReference type="SUPFAM" id="SSF53850">
    <property type="entry name" value="Periplasmic binding protein-like II"/>
    <property type="match status" value="1"/>
</dbReference>
<dbReference type="InterPro" id="IPR005119">
    <property type="entry name" value="LysR_subst-bd"/>
</dbReference>
<dbReference type="CDD" id="cd08417">
    <property type="entry name" value="PBP2_Nitroaromatics_like"/>
    <property type="match status" value="1"/>
</dbReference>
<dbReference type="RefSeq" id="WP_124708790.1">
    <property type="nucleotide sequence ID" value="NZ_CP033972.1"/>
</dbReference>
<evidence type="ECO:0000313" key="6">
    <source>
        <dbReference type="EMBL" id="AZG46249.1"/>
    </source>
</evidence>
<dbReference type="InterPro" id="IPR036388">
    <property type="entry name" value="WH-like_DNA-bd_sf"/>
</dbReference>
<evidence type="ECO:0000256" key="1">
    <source>
        <dbReference type="ARBA" id="ARBA00009437"/>
    </source>
</evidence>
<sequence length="333" mass="37243">MPHPDTADTPGQSVADHSDRSLANLDLNMLVTLDAVLQHQSVTRAAEQLGVTQPAVSATLRRLRRHFSDELLYRAGARYRLTMLAAELRPRTRIALEGVERVFNSRSGLDVGDTIREFTILTSDYATQLLGEAIVRRLLDRAPHARIRMMPTSPDQVVRAEQVLIERDLLLMPHGFVFDLPNAELFRDEWVIVMDADNPAVAGPTVEDLRSLPWVLVYHDSAASTPAARQLRMLGIEPRAQVITESFLTVPALLTHSNRISLLPTLMLDAIPESARLVACEPPVPLEPLVQAMWWHPIHDREPEHRLLREIVVDAVQDVLRPSAESGGTRLPQ</sequence>
<dbReference type="Pfam" id="PF00126">
    <property type="entry name" value="HTH_1"/>
    <property type="match status" value="1"/>
</dbReference>
<dbReference type="PANTHER" id="PTHR30118:SF15">
    <property type="entry name" value="TRANSCRIPTIONAL REGULATORY PROTEIN"/>
    <property type="match status" value="1"/>
</dbReference>
<keyword evidence="2" id="KW-0805">Transcription regulation</keyword>
<dbReference type="Proteomes" id="UP000271469">
    <property type="component" value="Chromosome"/>
</dbReference>
<keyword evidence="4" id="KW-0804">Transcription</keyword>
<dbReference type="InterPro" id="IPR037402">
    <property type="entry name" value="YidZ_PBP2"/>
</dbReference>
<reference evidence="6 7" key="1">
    <citation type="submission" date="2018-11" db="EMBL/GenBank/DDBJ databases">
        <title>Gordonia insulae sp. nov., isolated from an island soil.</title>
        <authorList>
            <person name="Kim Y.S."/>
            <person name="Kim S.B."/>
        </authorList>
    </citation>
    <scope>NUCLEOTIDE SEQUENCE [LARGE SCALE GENOMIC DNA]</scope>
    <source>
        <strain evidence="6 7">MMS17-SY073</strain>
    </source>
</reference>
<dbReference type="PRINTS" id="PR00039">
    <property type="entry name" value="HTHLYSR"/>
</dbReference>
<protein>
    <submittedName>
        <fullName evidence="6">Nodulation protein D 2</fullName>
    </submittedName>
</protein>
<comment type="similarity">
    <text evidence="1">Belongs to the LysR transcriptional regulatory family.</text>
</comment>
<dbReference type="AlphaFoldDB" id="A0A3G8JP59"/>
<organism evidence="6 7">
    <name type="scientific">Gordonia insulae</name>
    <dbReference type="NCBI Taxonomy" id="2420509"/>
    <lineage>
        <taxon>Bacteria</taxon>
        <taxon>Bacillati</taxon>
        <taxon>Actinomycetota</taxon>
        <taxon>Actinomycetes</taxon>
        <taxon>Mycobacteriales</taxon>
        <taxon>Gordoniaceae</taxon>
        <taxon>Gordonia</taxon>
    </lineage>
</organism>
<dbReference type="GO" id="GO:0003700">
    <property type="term" value="F:DNA-binding transcription factor activity"/>
    <property type="evidence" value="ECO:0007669"/>
    <property type="project" value="InterPro"/>
</dbReference>
<feature type="domain" description="HTH lysR-type" evidence="5">
    <location>
        <begin position="25"/>
        <end position="82"/>
    </location>
</feature>
<dbReference type="PROSITE" id="PS50931">
    <property type="entry name" value="HTH_LYSR"/>
    <property type="match status" value="1"/>
</dbReference>
<evidence type="ECO:0000259" key="5">
    <source>
        <dbReference type="PROSITE" id="PS50931"/>
    </source>
</evidence>
<dbReference type="EMBL" id="CP033972">
    <property type="protein sequence ID" value="AZG46249.1"/>
    <property type="molecule type" value="Genomic_DNA"/>
</dbReference>
<evidence type="ECO:0000256" key="4">
    <source>
        <dbReference type="ARBA" id="ARBA00023163"/>
    </source>
</evidence>
<dbReference type="Gene3D" id="1.10.10.10">
    <property type="entry name" value="Winged helix-like DNA-binding domain superfamily/Winged helix DNA-binding domain"/>
    <property type="match status" value="1"/>
</dbReference>
<dbReference type="PANTHER" id="PTHR30118">
    <property type="entry name" value="HTH-TYPE TRANSCRIPTIONAL REGULATOR LEUO-RELATED"/>
    <property type="match status" value="1"/>
</dbReference>